<dbReference type="SMART" id="SM00448">
    <property type="entry name" value="REC"/>
    <property type="match status" value="1"/>
</dbReference>
<keyword evidence="5 7" id="KW-0597">Phosphoprotein</keyword>
<dbReference type="InterPro" id="IPR000673">
    <property type="entry name" value="Sig_transdc_resp-reg_Me-estase"/>
</dbReference>
<dbReference type="GO" id="GO:0008984">
    <property type="term" value="F:protein-glutamate methylesterase activity"/>
    <property type="evidence" value="ECO:0007669"/>
    <property type="project" value="UniProtKB-UniRule"/>
</dbReference>
<evidence type="ECO:0000313" key="10">
    <source>
        <dbReference type="EMBL" id="HGS87795.1"/>
    </source>
</evidence>
<comment type="PTM">
    <text evidence="5">Phosphorylated by CheA. Phosphorylation of the N-terminal regulatory domain activates the methylesterase activity.</text>
</comment>
<dbReference type="NCBIfam" id="NF001965">
    <property type="entry name" value="PRK00742.1"/>
    <property type="match status" value="1"/>
</dbReference>
<dbReference type="PROSITE" id="PS50122">
    <property type="entry name" value="CHEB"/>
    <property type="match status" value="1"/>
</dbReference>
<dbReference type="EC" id="3.1.1.61" evidence="5"/>
<feature type="active site" evidence="5 6">
    <location>
        <position position="182"/>
    </location>
</feature>
<dbReference type="AlphaFoldDB" id="A0A7C4L2F8"/>
<feature type="modified residue" description="4-aspartylphosphate" evidence="5 7">
    <location>
        <position position="70"/>
    </location>
</feature>
<keyword evidence="2 5" id="KW-0145">Chemotaxis</keyword>
<dbReference type="InterPro" id="IPR035909">
    <property type="entry name" value="CheB_C"/>
</dbReference>
<dbReference type="GO" id="GO:0006935">
    <property type="term" value="P:chemotaxis"/>
    <property type="evidence" value="ECO:0007669"/>
    <property type="project" value="UniProtKB-UniRule"/>
</dbReference>
<evidence type="ECO:0000256" key="6">
    <source>
        <dbReference type="PROSITE-ProRule" id="PRU00050"/>
    </source>
</evidence>
<reference evidence="10" key="1">
    <citation type="journal article" date="2020" name="mSystems">
        <title>Genome- and Community-Level Interaction Insights into Carbon Utilization and Element Cycling Functions of Hydrothermarchaeota in Hydrothermal Sediment.</title>
        <authorList>
            <person name="Zhou Z."/>
            <person name="Liu Y."/>
            <person name="Xu W."/>
            <person name="Pan J."/>
            <person name="Luo Z.H."/>
            <person name="Li M."/>
        </authorList>
    </citation>
    <scope>NUCLEOTIDE SEQUENCE [LARGE SCALE GENOMIC DNA]</scope>
    <source>
        <strain evidence="10">SpSt-556</strain>
    </source>
</reference>
<dbReference type="GO" id="GO:0050568">
    <property type="term" value="F:protein-glutamine glutaminase activity"/>
    <property type="evidence" value="ECO:0007669"/>
    <property type="project" value="UniProtKB-UniRule"/>
</dbReference>
<proteinExistence type="inferred from homology"/>
<evidence type="ECO:0000259" key="9">
    <source>
        <dbReference type="PROSITE" id="PS50122"/>
    </source>
</evidence>
<dbReference type="SUPFAM" id="SSF52172">
    <property type="entry name" value="CheY-like"/>
    <property type="match status" value="1"/>
</dbReference>
<dbReference type="GO" id="GO:0000156">
    <property type="term" value="F:phosphorelay response regulator activity"/>
    <property type="evidence" value="ECO:0007669"/>
    <property type="project" value="InterPro"/>
</dbReference>
<dbReference type="PROSITE" id="PS50110">
    <property type="entry name" value="RESPONSE_REGULATORY"/>
    <property type="match status" value="1"/>
</dbReference>
<comment type="caution">
    <text evidence="10">The sequence shown here is derived from an EMBL/GenBank/DDBJ whole genome shotgun (WGS) entry which is preliminary data.</text>
</comment>
<dbReference type="Gene3D" id="3.40.50.2300">
    <property type="match status" value="1"/>
</dbReference>
<dbReference type="PANTHER" id="PTHR42872">
    <property type="entry name" value="PROTEIN-GLUTAMATE METHYLESTERASE/PROTEIN-GLUTAMINE GLUTAMINASE"/>
    <property type="match status" value="1"/>
</dbReference>
<dbReference type="PIRSF" id="PIRSF000876">
    <property type="entry name" value="RR_chemtxs_CheB"/>
    <property type="match status" value="1"/>
</dbReference>
<feature type="domain" description="CheB-type methylesterase" evidence="9">
    <location>
        <begin position="170"/>
        <end position="360"/>
    </location>
</feature>
<comment type="similarity">
    <text evidence="5">Belongs to the CheB family.</text>
</comment>
<protein>
    <recommendedName>
        <fullName evidence="5">Protein-glutamate methylesterase/protein-glutamine glutaminase</fullName>
        <ecNumber evidence="5">3.1.1.61</ecNumber>
        <ecNumber evidence="5">3.5.1.44</ecNumber>
    </recommendedName>
</protein>
<dbReference type="Pfam" id="PF01339">
    <property type="entry name" value="CheB_methylest"/>
    <property type="match status" value="1"/>
</dbReference>
<dbReference type="EMBL" id="DSXR01000092">
    <property type="protein sequence ID" value="HGS87795.1"/>
    <property type="molecule type" value="Genomic_DNA"/>
</dbReference>
<organism evidence="10">
    <name type="scientific">Bellilinea caldifistulae</name>
    <dbReference type="NCBI Taxonomy" id="360411"/>
    <lineage>
        <taxon>Bacteria</taxon>
        <taxon>Bacillati</taxon>
        <taxon>Chloroflexota</taxon>
        <taxon>Anaerolineae</taxon>
        <taxon>Anaerolineales</taxon>
        <taxon>Anaerolineaceae</taxon>
        <taxon>Bellilinea</taxon>
    </lineage>
</organism>
<feature type="domain" description="Response regulatory" evidence="8">
    <location>
        <begin position="19"/>
        <end position="136"/>
    </location>
</feature>
<evidence type="ECO:0000256" key="4">
    <source>
        <dbReference type="ARBA" id="ARBA00048267"/>
    </source>
</evidence>
<comment type="function">
    <text evidence="5">Involved in chemotaxis. Part of a chemotaxis signal transduction system that modulates chemotaxis in response to various stimuli. Catalyzes the demethylation of specific methylglutamate residues introduced into the chemoreceptors (methyl-accepting chemotaxis proteins or MCP) by CheR. Also mediates the irreversible deamidation of specific glutamine residues to glutamic acid.</text>
</comment>
<dbReference type="GO" id="GO:0005737">
    <property type="term" value="C:cytoplasm"/>
    <property type="evidence" value="ECO:0007669"/>
    <property type="project" value="UniProtKB-SubCell"/>
</dbReference>
<evidence type="ECO:0000256" key="2">
    <source>
        <dbReference type="ARBA" id="ARBA00022500"/>
    </source>
</evidence>
<dbReference type="InterPro" id="IPR008248">
    <property type="entry name" value="CheB-like"/>
</dbReference>
<dbReference type="Pfam" id="PF00072">
    <property type="entry name" value="Response_reg"/>
    <property type="match status" value="1"/>
</dbReference>
<keyword evidence="3 5" id="KW-0378">Hydrolase</keyword>
<dbReference type="SUPFAM" id="SSF52738">
    <property type="entry name" value="Methylesterase CheB, C-terminal domain"/>
    <property type="match status" value="1"/>
</dbReference>
<dbReference type="HAMAP" id="MF_00099">
    <property type="entry name" value="CheB_chemtxs"/>
    <property type="match status" value="1"/>
</dbReference>
<evidence type="ECO:0000256" key="3">
    <source>
        <dbReference type="ARBA" id="ARBA00022801"/>
    </source>
</evidence>
<evidence type="ECO:0000256" key="1">
    <source>
        <dbReference type="ARBA" id="ARBA00022490"/>
    </source>
</evidence>
<evidence type="ECO:0000256" key="5">
    <source>
        <dbReference type="HAMAP-Rule" id="MF_00099"/>
    </source>
</evidence>
<comment type="catalytic activity">
    <reaction evidence="4 5">
        <text>[protein]-L-glutamate 5-O-methyl ester + H2O = L-glutamyl-[protein] + methanol + H(+)</text>
        <dbReference type="Rhea" id="RHEA:23236"/>
        <dbReference type="Rhea" id="RHEA-COMP:10208"/>
        <dbReference type="Rhea" id="RHEA-COMP:10311"/>
        <dbReference type="ChEBI" id="CHEBI:15377"/>
        <dbReference type="ChEBI" id="CHEBI:15378"/>
        <dbReference type="ChEBI" id="CHEBI:17790"/>
        <dbReference type="ChEBI" id="CHEBI:29973"/>
        <dbReference type="ChEBI" id="CHEBI:82795"/>
        <dbReference type="EC" id="3.1.1.61"/>
    </reaction>
</comment>
<gene>
    <name evidence="5" type="primary">cheB</name>
    <name evidence="10" type="ORF">ENT17_09270</name>
</gene>
<dbReference type="Gene3D" id="3.40.50.180">
    <property type="entry name" value="Methylesterase CheB, C-terminal domain"/>
    <property type="match status" value="1"/>
</dbReference>
<evidence type="ECO:0000259" key="8">
    <source>
        <dbReference type="PROSITE" id="PS50110"/>
    </source>
</evidence>
<dbReference type="CDD" id="cd17541">
    <property type="entry name" value="REC_CheB-like"/>
    <property type="match status" value="1"/>
</dbReference>
<dbReference type="InterPro" id="IPR011006">
    <property type="entry name" value="CheY-like_superfamily"/>
</dbReference>
<comment type="catalytic activity">
    <reaction evidence="5">
        <text>L-glutaminyl-[protein] + H2O = L-glutamyl-[protein] + NH4(+)</text>
        <dbReference type="Rhea" id="RHEA:16441"/>
        <dbReference type="Rhea" id="RHEA-COMP:10207"/>
        <dbReference type="Rhea" id="RHEA-COMP:10208"/>
        <dbReference type="ChEBI" id="CHEBI:15377"/>
        <dbReference type="ChEBI" id="CHEBI:28938"/>
        <dbReference type="ChEBI" id="CHEBI:29973"/>
        <dbReference type="ChEBI" id="CHEBI:30011"/>
        <dbReference type="EC" id="3.5.1.44"/>
    </reaction>
</comment>
<accession>A0A7C4L2F8</accession>
<comment type="subcellular location">
    <subcellularLocation>
        <location evidence="5">Cytoplasm</location>
    </subcellularLocation>
</comment>
<feature type="active site" evidence="5 6">
    <location>
        <position position="302"/>
    </location>
</feature>
<dbReference type="InterPro" id="IPR001789">
    <property type="entry name" value="Sig_transdc_resp-reg_receiver"/>
</dbReference>
<sequence length="367" mass="39061">MVSLPQSSSVSPSPAQPVRVLVVDDSAFMRFSITQHLNGRAGIQVIGSARDGQEALELIPTLQPDVVTLDVEMPRLDGISTLREIMVRFPRPVVMLSSLTREGAVTTIQALTLGAVDFITKPERQLDIQTVMDEAAAKIVRAANARVKPFALIRPAAQPKPAVEKTVRPLKTGEPIVLIGSSTGGPRALNEVVPALPASLPAAVVIVQHMPAGFTHSLAERLNAQSKLLVREAQPGDRLMVGQALLAPGGFHMVLDENEQIALNQNMPVHGVRPAIDVTLTSLVQRYGKRVISVILTGMGSDGTNGSVLLHSLGGTVIAEHESTCVVWGMPRSVLEKQAVDVVVPLPDVADAIQKAVQEKLAMSPGR</sequence>
<evidence type="ECO:0000256" key="7">
    <source>
        <dbReference type="PROSITE-ProRule" id="PRU00169"/>
    </source>
</evidence>
<dbReference type="PANTHER" id="PTHR42872:SF6">
    <property type="entry name" value="PROTEIN-GLUTAMATE METHYLESTERASE_PROTEIN-GLUTAMINE GLUTAMINASE"/>
    <property type="match status" value="1"/>
</dbReference>
<dbReference type="CDD" id="cd16432">
    <property type="entry name" value="CheB_Rec"/>
    <property type="match status" value="1"/>
</dbReference>
<name>A0A7C4L2F8_9CHLR</name>
<dbReference type="EC" id="3.5.1.44" evidence="5"/>
<feature type="active site" evidence="5 6">
    <location>
        <position position="209"/>
    </location>
</feature>
<comment type="domain">
    <text evidence="5">Contains a C-terminal catalytic domain, and an N-terminal region which modulates catalytic activity.</text>
</comment>
<keyword evidence="1 5" id="KW-0963">Cytoplasm</keyword>